<accession>A0ABT9K7C3</accession>
<dbReference type="Proteomes" id="UP001228468">
    <property type="component" value="Unassembled WGS sequence"/>
</dbReference>
<protein>
    <submittedName>
        <fullName evidence="1">Uncharacterized protein</fullName>
    </submittedName>
</protein>
<evidence type="ECO:0000313" key="2">
    <source>
        <dbReference type="Proteomes" id="UP001228468"/>
    </source>
</evidence>
<gene>
    <name evidence="1" type="ORF">RAM78_19400</name>
</gene>
<name>A0ABT9K7C3_9PSED</name>
<comment type="caution">
    <text evidence="1">The sequence shown here is derived from an EMBL/GenBank/DDBJ whole genome shotgun (WGS) entry which is preliminary data.</text>
</comment>
<reference evidence="1 2" key="1">
    <citation type="submission" date="2023-08" db="EMBL/GenBank/DDBJ databases">
        <title>Whole Genome exploration of the biotechnological potential of heavy metal resistant bacteria.</title>
        <authorList>
            <person name="Adeniji A."/>
            <person name="Ayangbenro A."/>
        </authorList>
    </citation>
    <scope>NUCLEOTIDE SEQUENCE [LARGE SCALE GENOMIC DNA]</scope>
    <source>
        <strain evidence="1 2">ABS_30</strain>
    </source>
</reference>
<evidence type="ECO:0000313" key="1">
    <source>
        <dbReference type="EMBL" id="MDP8574566.1"/>
    </source>
</evidence>
<organism evidence="1 2">
    <name type="scientific">Pseudomonas iranensis</name>
    <dbReference type="NCBI Taxonomy" id="2745503"/>
    <lineage>
        <taxon>Bacteria</taxon>
        <taxon>Pseudomonadati</taxon>
        <taxon>Pseudomonadota</taxon>
        <taxon>Gammaproteobacteria</taxon>
        <taxon>Pseudomonadales</taxon>
        <taxon>Pseudomonadaceae</taxon>
        <taxon>Pseudomonas</taxon>
    </lineage>
</organism>
<dbReference type="EMBL" id="JAVCAN010000009">
    <property type="protein sequence ID" value="MDP8574566.1"/>
    <property type="molecule type" value="Genomic_DNA"/>
</dbReference>
<proteinExistence type="predicted"/>
<keyword evidence="2" id="KW-1185">Reference proteome</keyword>
<dbReference type="RefSeq" id="WP_240783223.1">
    <property type="nucleotide sequence ID" value="NZ_JAVCAN010000009.1"/>
</dbReference>
<sequence>MPKFSCVCGQIINLSHGTSELEFSMVAERKIDELGAALADRWLSEEEFYQQIGASATAVYRCNKCERLHIDQGGGNFSSYIKEV</sequence>